<dbReference type="GO" id="GO:0003985">
    <property type="term" value="F:acetyl-CoA C-acetyltransferase activity"/>
    <property type="evidence" value="ECO:0007669"/>
    <property type="project" value="TreeGrafter"/>
</dbReference>
<evidence type="ECO:0000256" key="2">
    <source>
        <dbReference type="ARBA" id="ARBA00022679"/>
    </source>
</evidence>
<dbReference type="PANTHER" id="PTHR18919">
    <property type="entry name" value="ACETYL-COA C-ACYLTRANSFERASE"/>
    <property type="match status" value="1"/>
</dbReference>
<evidence type="ECO:0000256" key="1">
    <source>
        <dbReference type="ARBA" id="ARBA00010982"/>
    </source>
</evidence>
<dbReference type="PROSITE" id="PS00737">
    <property type="entry name" value="THIOLASE_2"/>
    <property type="match status" value="1"/>
</dbReference>
<proteinExistence type="inferred from homology"/>
<evidence type="ECO:0000313" key="7">
    <source>
        <dbReference type="EMBL" id="CAF4876969.1"/>
    </source>
</evidence>
<name>A0A821TM64_9NEOP</name>
<accession>A0A821TM64</accession>
<gene>
    <name evidence="7" type="ORF">PMACD_LOCUS9254</name>
</gene>
<dbReference type="Proteomes" id="UP000663880">
    <property type="component" value="Unassembled WGS sequence"/>
</dbReference>
<dbReference type="PIRSF" id="PIRSF000429">
    <property type="entry name" value="Ac-CoA_Ac_transf"/>
    <property type="match status" value="1"/>
</dbReference>
<keyword evidence="2 4" id="KW-0808">Transferase</keyword>
<dbReference type="EMBL" id="CAJOBZ010000025">
    <property type="protein sequence ID" value="CAF4876969.1"/>
    <property type="molecule type" value="Genomic_DNA"/>
</dbReference>
<feature type="domain" description="Thiolase N-terminal" evidence="5">
    <location>
        <begin position="14"/>
        <end position="273"/>
    </location>
</feature>
<dbReference type="InterPro" id="IPR020615">
    <property type="entry name" value="Thiolase_acyl_enz_int_AS"/>
</dbReference>
<keyword evidence="3 4" id="KW-0012">Acyltransferase</keyword>
<comment type="caution">
    <text evidence="7">The sequence shown here is derived from an EMBL/GenBank/DDBJ whole genome shotgun (WGS) entry which is preliminary data.</text>
</comment>
<dbReference type="InterPro" id="IPR020616">
    <property type="entry name" value="Thiolase_N"/>
</dbReference>
<dbReference type="CDD" id="cd00751">
    <property type="entry name" value="thiolase"/>
    <property type="match status" value="1"/>
</dbReference>
<dbReference type="NCBIfam" id="TIGR01930">
    <property type="entry name" value="AcCoA-C-Actrans"/>
    <property type="match status" value="1"/>
</dbReference>
<dbReference type="PANTHER" id="PTHR18919:SF107">
    <property type="entry name" value="ACETYL-COA ACETYLTRANSFERASE, CYTOSOLIC"/>
    <property type="match status" value="1"/>
</dbReference>
<evidence type="ECO:0000256" key="4">
    <source>
        <dbReference type="RuleBase" id="RU003557"/>
    </source>
</evidence>
<organism evidence="7 8">
    <name type="scientific">Pieris macdunnoughi</name>
    <dbReference type="NCBI Taxonomy" id="345717"/>
    <lineage>
        <taxon>Eukaryota</taxon>
        <taxon>Metazoa</taxon>
        <taxon>Ecdysozoa</taxon>
        <taxon>Arthropoda</taxon>
        <taxon>Hexapoda</taxon>
        <taxon>Insecta</taxon>
        <taxon>Pterygota</taxon>
        <taxon>Neoptera</taxon>
        <taxon>Endopterygota</taxon>
        <taxon>Lepidoptera</taxon>
        <taxon>Glossata</taxon>
        <taxon>Ditrysia</taxon>
        <taxon>Papilionoidea</taxon>
        <taxon>Pieridae</taxon>
        <taxon>Pierinae</taxon>
        <taxon>Pieris</taxon>
    </lineage>
</organism>
<sequence>MFVVLENKDSILGIFVIGAKRTPFCKYGGSLRELPASHAFAAAAKDAIQSSTVDRNLIDCTIVGNINFLSQCDGGKTPRYCGIYSGVPIEKPALGVNRTCATGIQAVISGGMEILTNSANLCLTGGTDIMSSLPMLVRNVRFGTSLGTPYLIEDHIKKAFLDTYTGITLQKTAENIAKLYGITGKDVDEFTIKSHLKWKKAEESNTFEDEITKLKTVINKKEHYVIKDELPNPELKLENLTASPSVSEDSIVTFNNSAAPADGAAAILLASEEIVKMYNLNPMARITGWSCVGSDPYEGLGVVAAIKKLTKTVDLRMHDIDLFEINETFASQSLAVIKELDLDQTKVNVNGGALAMGHPVSATGARMITHIVHQLRLHNLRTAIAASSCGGGQGVAVILETI</sequence>
<dbReference type="InterPro" id="IPR016039">
    <property type="entry name" value="Thiolase-like"/>
</dbReference>
<dbReference type="InterPro" id="IPR020617">
    <property type="entry name" value="Thiolase_C"/>
</dbReference>
<feature type="domain" description="Thiolase C-terminal" evidence="6">
    <location>
        <begin position="281"/>
        <end position="400"/>
    </location>
</feature>
<evidence type="ECO:0000256" key="3">
    <source>
        <dbReference type="ARBA" id="ARBA00023315"/>
    </source>
</evidence>
<dbReference type="OrthoDB" id="5404651at2759"/>
<evidence type="ECO:0000313" key="8">
    <source>
        <dbReference type="Proteomes" id="UP000663880"/>
    </source>
</evidence>
<dbReference type="AlphaFoldDB" id="A0A821TM64"/>
<evidence type="ECO:0000259" key="6">
    <source>
        <dbReference type="Pfam" id="PF02803"/>
    </source>
</evidence>
<keyword evidence="8" id="KW-1185">Reference proteome</keyword>
<dbReference type="InterPro" id="IPR020613">
    <property type="entry name" value="Thiolase_CS"/>
</dbReference>
<dbReference type="InterPro" id="IPR002155">
    <property type="entry name" value="Thiolase"/>
</dbReference>
<dbReference type="PROSITE" id="PS00098">
    <property type="entry name" value="THIOLASE_1"/>
    <property type="match status" value="1"/>
</dbReference>
<dbReference type="GO" id="GO:0005739">
    <property type="term" value="C:mitochondrion"/>
    <property type="evidence" value="ECO:0007669"/>
    <property type="project" value="TreeGrafter"/>
</dbReference>
<dbReference type="Pfam" id="PF00108">
    <property type="entry name" value="Thiolase_N"/>
    <property type="match status" value="1"/>
</dbReference>
<dbReference type="GO" id="GO:0006635">
    <property type="term" value="P:fatty acid beta-oxidation"/>
    <property type="evidence" value="ECO:0007669"/>
    <property type="project" value="TreeGrafter"/>
</dbReference>
<reference evidence="7" key="1">
    <citation type="submission" date="2021-02" db="EMBL/GenBank/DDBJ databases">
        <authorList>
            <person name="Steward A R."/>
        </authorList>
    </citation>
    <scope>NUCLEOTIDE SEQUENCE</scope>
</reference>
<evidence type="ECO:0000259" key="5">
    <source>
        <dbReference type="Pfam" id="PF00108"/>
    </source>
</evidence>
<dbReference type="Pfam" id="PF02803">
    <property type="entry name" value="Thiolase_C"/>
    <property type="match status" value="1"/>
</dbReference>
<protein>
    <submittedName>
        <fullName evidence="7">Uncharacterized protein</fullName>
    </submittedName>
</protein>
<comment type="similarity">
    <text evidence="1 4">Belongs to the thiolase-like superfamily. Thiolase family.</text>
</comment>
<dbReference type="SUPFAM" id="SSF53901">
    <property type="entry name" value="Thiolase-like"/>
    <property type="match status" value="2"/>
</dbReference>
<dbReference type="Gene3D" id="3.40.47.10">
    <property type="match status" value="2"/>
</dbReference>